<feature type="region of interest" description="Disordered" evidence="1">
    <location>
        <begin position="120"/>
        <end position="143"/>
    </location>
</feature>
<dbReference type="GO" id="GO:0008270">
    <property type="term" value="F:zinc ion binding"/>
    <property type="evidence" value="ECO:0007669"/>
    <property type="project" value="InterPro"/>
</dbReference>
<feature type="region of interest" description="Disordered" evidence="1">
    <location>
        <begin position="1"/>
        <end position="35"/>
    </location>
</feature>
<dbReference type="EMBL" id="WJPN01000001">
    <property type="protein sequence ID" value="MRG98858.1"/>
    <property type="molecule type" value="Genomic_DNA"/>
</dbReference>
<feature type="domain" description="HNH nuclease" evidence="2">
    <location>
        <begin position="41"/>
        <end position="92"/>
    </location>
</feature>
<evidence type="ECO:0000313" key="6">
    <source>
        <dbReference type="Proteomes" id="UP000439314"/>
    </source>
</evidence>
<dbReference type="RefSeq" id="WP_153750359.1">
    <property type="nucleotide sequence ID" value="NZ_WJPM01000001.1"/>
</dbReference>
<dbReference type="InterPro" id="IPR003615">
    <property type="entry name" value="HNH_nuc"/>
</dbReference>
<proteinExistence type="predicted"/>
<dbReference type="InterPro" id="IPR002711">
    <property type="entry name" value="HNH"/>
</dbReference>
<gene>
    <name evidence="3" type="ORF">GIY21_00965</name>
    <name evidence="4" type="ORF">GIY22_01805</name>
</gene>
<keyword evidence="3" id="KW-0378">Hydrolase</keyword>
<organism evidence="3 6">
    <name type="scientific">Xanthomonas sontii</name>
    <dbReference type="NCBI Taxonomy" id="2650745"/>
    <lineage>
        <taxon>Bacteria</taxon>
        <taxon>Pseudomonadati</taxon>
        <taxon>Pseudomonadota</taxon>
        <taxon>Gammaproteobacteria</taxon>
        <taxon>Lysobacterales</taxon>
        <taxon>Lysobacteraceae</taxon>
        <taxon>Xanthomonas</taxon>
    </lineage>
</organism>
<sequence length="168" mass="18416">MPTRPPQHRPSWWRPYKEDSKQAQRRQARRALPTNSTRWRRIRAAHLAGEPLCRQCALRGLVVAASDVDHIDGDDSNNDAENLQSLCRACHSRKTATENGGFGRNREPAHETFDGMLLPPGAHEAELDGGRGDGAARGTGAAGLGEGQSWAQVASDPCAPLHSRFHRI</sequence>
<evidence type="ECO:0000313" key="5">
    <source>
        <dbReference type="Proteomes" id="UP000437931"/>
    </source>
</evidence>
<accession>A0A6N7Q3D0</accession>
<dbReference type="EMBL" id="WJPM01000001">
    <property type="protein sequence ID" value="MRH73351.1"/>
    <property type="molecule type" value="Genomic_DNA"/>
</dbReference>
<dbReference type="CDD" id="cd00085">
    <property type="entry name" value="HNHc"/>
    <property type="match status" value="1"/>
</dbReference>
<dbReference type="Pfam" id="PF01844">
    <property type="entry name" value="HNH"/>
    <property type="match status" value="1"/>
</dbReference>
<dbReference type="Proteomes" id="UP000437931">
    <property type="component" value="Unassembled WGS sequence"/>
</dbReference>
<dbReference type="SMART" id="SM00507">
    <property type="entry name" value="HNHc"/>
    <property type="match status" value="1"/>
</dbReference>
<evidence type="ECO:0000256" key="1">
    <source>
        <dbReference type="SAM" id="MobiDB-lite"/>
    </source>
</evidence>
<evidence type="ECO:0000313" key="3">
    <source>
        <dbReference type="EMBL" id="MRG98858.1"/>
    </source>
</evidence>
<dbReference type="GO" id="GO:0004519">
    <property type="term" value="F:endonuclease activity"/>
    <property type="evidence" value="ECO:0007669"/>
    <property type="project" value="UniProtKB-KW"/>
</dbReference>
<reference evidence="5 6" key="1">
    <citation type="submission" date="2019-11" db="EMBL/GenBank/DDBJ databases">
        <title>First report of rice panicle blight caused by Xanthomonas sp. in Iran.</title>
        <authorList>
            <person name="Mirghasempour S.A."/>
            <person name="Huang S."/>
            <person name="Brady C.L."/>
            <person name="Studholme D.J."/>
        </authorList>
    </citation>
    <scope>NUCLEOTIDE SEQUENCE [LARGE SCALE GENOMIC DNA]</scope>
    <source>
        <strain evidence="3 6">ASD011</strain>
        <strain evidence="5">SAM114</strain>
    </source>
</reference>
<keyword evidence="3" id="KW-0255">Endonuclease</keyword>
<evidence type="ECO:0000313" key="4">
    <source>
        <dbReference type="EMBL" id="MRH73351.1"/>
    </source>
</evidence>
<dbReference type="AlphaFoldDB" id="A0A6N7Q3D0"/>
<comment type="caution">
    <text evidence="3">The sequence shown here is derived from an EMBL/GenBank/DDBJ whole genome shotgun (WGS) entry which is preliminary data.</text>
</comment>
<dbReference type="Gene3D" id="1.10.30.50">
    <property type="match status" value="1"/>
</dbReference>
<dbReference type="GO" id="GO:0003676">
    <property type="term" value="F:nucleic acid binding"/>
    <property type="evidence" value="ECO:0007669"/>
    <property type="project" value="InterPro"/>
</dbReference>
<reference evidence="4" key="2">
    <citation type="journal article" date="2020" name="Plant Dis.">
        <title>A Grain Rot of Rice in Iran Caused by a Xanthomonas Strain Closely Related to X. sacchari.</title>
        <authorList>
            <person name="Mirghasempour S.A."/>
            <person name="Huang S."/>
            <person name="Studholme D.J."/>
            <person name="Brady C.L."/>
        </authorList>
    </citation>
    <scope>NUCLEOTIDE SEQUENCE</scope>
    <source>
        <strain evidence="4">SAM114</strain>
    </source>
</reference>
<feature type="compositionally biased region" description="Gly residues" evidence="1">
    <location>
        <begin position="132"/>
        <end position="143"/>
    </location>
</feature>
<protein>
    <submittedName>
        <fullName evidence="3">HNH endonuclease</fullName>
    </submittedName>
</protein>
<dbReference type="Proteomes" id="UP000439314">
    <property type="component" value="Unassembled WGS sequence"/>
</dbReference>
<keyword evidence="3" id="KW-0540">Nuclease</keyword>
<evidence type="ECO:0000259" key="2">
    <source>
        <dbReference type="SMART" id="SM00507"/>
    </source>
</evidence>
<keyword evidence="5" id="KW-1185">Reference proteome</keyword>
<name>A0A6N7Q3D0_9XANT</name>